<dbReference type="CDD" id="cd01427">
    <property type="entry name" value="HAD_like"/>
    <property type="match status" value="1"/>
</dbReference>
<evidence type="ECO:0000256" key="2">
    <source>
        <dbReference type="ARBA" id="ARBA00004818"/>
    </source>
</evidence>
<comment type="caution">
    <text evidence="5">The sequence shown here is derived from an EMBL/GenBank/DDBJ whole genome shotgun (WGS) entry which is preliminary data.</text>
</comment>
<dbReference type="AlphaFoldDB" id="A0AA41YX46"/>
<dbReference type="EC" id="3.1.3.18" evidence="4"/>
<evidence type="ECO:0000256" key="3">
    <source>
        <dbReference type="ARBA" id="ARBA00006171"/>
    </source>
</evidence>
<dbReference type="NCBIfam" id="TIGR01549">
    <property type="entry name" value="HAD-SF-IA-v1"/>
    <property type="match status" value="1"/>
</dbReference>
<keyword evidence="6" id="KW-1185">Reference proteome</keyword>
<name>A0AA41YX46_9HYPH</name>
<dbReference type="InterPro" id="IPR023198">
    <property type="entry name" value="PGP-like_dom2"/>
</dbReference>
<dbReference type="GO" id="GO:0005829">
    <property type="term" value="C:cytosol"/>
    <property type="evidence" value="ECO:0007669"/>
    <property type="project" value="TreeGrafter"/>
</dbReference>
<dbReference type="Gene3D" id="1.10.150.240">
    <property type="entry name" value="Putative phosphatase, domain 2"/>
    <property type="match status" value="1"/>
</dbReference>
<comment type="similarity">
    <text evidence="3">Belongs to the HAD-like hydrolase superfamily. CbbY/CbbZ/Gph/YieH family.</text>
</comment>
<dbReference type="InterPro" id="IPR050155">
    <property type="entry name" value="HAD-like_hydrolase_sf"/>
</dbReference>
<dbReference type="Gene3D" id="3.40.50.1000">
    <property type="entry name" value="HAD superfamily/HAD-like"/>
    <property type="match status" value="1"/>
</dbReference>
<accession>A0AA41YX46</accession>
<dbReference type="InterPro" id="IPR023214">
    <property type="entry name" value="HAD_sf"/>
</dbReference>
<dbReference type="InterPro" id="IPR036412">
    <property type="entry name" value="HAD-like_sf"/>
</dbReference>
<evidence type="ECO:0000313" key="5">
    <source>
        <dbReference type="EMBL" id="MCW6508910.1"/>
    </source>
</evidence>
<comment type="catalytic activity">
    <reaction evidence="1">
        <text>2-phosphoglycolate + H2O = glycolate + phosphate</text>
        <dbReference type="Rhea" id="RHEA:14369"/>
        <dbReference type="ChEBI" id="CHEBI:15377"/>
        <dbReference type="ChEBI" id="CHEBI:29805"/>
        <dbReference type="ChEBI" id="CHEBI:43474"/>
        <dbReference type="ChEBI" id="CHEBI:58033"/>
        <dbReference type="EC" id="3.1.3.18"/>
    </reaction>
</comment>
<evidence type="ECO:0000256" key="4">
    <source>
        <dbReference type="ARBA" id="ARBA00013078"/>
    </source>
</evidence>
<keyword evidence="5" id="KW-0378">Hydrolase</keyword>
<protein>
    <recommendedName>
        <fullName evidence="4">phosphoglycolate phosphatase</fullName>
        <ecNumber evidence="4">3.1.3.18</ecNumber>
    </recommendedName>
</protein>
<dbReference type="PANTHER" id="PTHR43434">
    <property type="entry name" value="PHOSPHOGLYCOLATE PHOSPHATASE"/>
    <property type="match status" value="1"/>
</dbReference>
<comment type="pathway">
    <text evidence="2">Organic acid metabolism; glycolate biosynthesis; glycolate from 2-phosphoglycolate: step 1/1.</text>
</comment>
<dbReference type="EMBL" id="JAMOIM010000007">
    <property type="protein sequence ID" value="MCW6508910.1"/>
    <property type="molecule type" value="Genomic_DNA"/>
</dbReference>
<dbReference type="PANTHER" id="PTHR43434:SF1">
    <property type="entry name" value="PHOSPHOGLYCOLATE PHOSPHATASE"/>
    <property type="match status" value="1"/>
</dbReference>
<organism evidence="5 6">
    <name type="scientific">Lichenifustis flavocetrariae</name>
    <dbReference type="NCBI Taxonomy" id="2949735"/>
    <lineage>
        <taxon>Bacteria</taxon>
        <taxon>Pseudomonadati</taxon>
        <taxon>Pseudomonadota</taxon>
        <taxon>Alphaproteobacteria</taxon>
        <taxon>Hyphomicrobiales</taxon>
        <taxon>Lichenihabitantaceae</taxon>
        <taxon>Lichenifustis</taxon>
    </lineage>
</organism>
<evidence type="ECO:0000313" key="6">
    <source>
        <dbReference type="Proteomes" id="UP001165667"/>
    </source>
</evidence>
<dbReference type="SUPFAM" id="SSF56784">
    <property type="entry name" value="HAD-like"/>
    <property type="match status" value="1"/>
</dbReference>
<dbReference type="GO" id="GO:0006281">
    <property type="term" value="P:DNA repair"/>
    <property type="evidence" value="ECO:0007669"/>
    <property type="project" value="TreeGrafter"/>
</dbReference>
<reference evidence="5" key="1">
    <citation type="submission" date="2022-05" db="EMBL/GenBank/DDBJ databases">
        <authorList>
            <person name="Pankratov T."/>
        </authorList>
    </citation>
    <scope>NUCLEOTIDE SEQUENCE</scope>
    <source>
        <strain evidence="5">BP6-180914</strain>
    </source>
</reference>
<proteinExistence type="inferred from homology"/>
<dbReference type="SFLD" id="SFLDG01129">
    <property type="entry name" value="C1.5:_HAD__Beta-PGM__Phosphata"/>
    <property type="match status" value="1"/>
</dbReference>
<evidence type="ECO:0000256" key="1">
    <source>
        <dbReference type="ARBA" id="ARBA00000830"/>
    </source>
</evidence>
<dbReference type="GO" id="GO:0008967">
    <property type="term" value="F:phosphoglycolate phosphatase activity"/>
    <property type="evidence" value="ECO:0007669"/>
    <property type="project" value="UniProtKB-EC"/>
</dbReference>
<dbReference type="InterPro" id="IPR006439">
    <property type="entry name" value="HAD-SF_hydro_IA"/>
</dbReference>
<dbReference type="Proteomes" id="UP001165667">
    <property type="component" value="Unassembled WGS sequence"/>
</dbReference>
<sequence length="238" mass="25417">MRMGLAGILFDKDGTFVDFDATWGAATYDVMRLMSGDDGAALDRIAAAMHYDLGTRRFRPTSPLIAGATKDYAHLWAEALRRRHDPALIEEMNRRFADETLRALTPIGRPSDVMAALQRRGLRLGLATNDSEASGRAQVAALGLDAHMEFLAGYDSGHGAKPDPGMVLAFAAYLGVPPESIAMVGDSRHDMTAARAAGAVAVAVLTGPATREDLLSEADHVLDGIEDLPALVDMLART</sequence>
<dbReference type="SFLD" id="SFLDS00003">
    <property type="entry name" value="Haloacid_Dehalogenase"/>
    <property type="match status" value="1"/>
</dbReference>
<gene>
    <name evidence="5" type="ORF">M8523_12855</name>
</gene>
<dbReference type="Pfam" id="PF00702">
    <property type="entry name" value="Hydrolase"/>
    <property type="match status" value="1"/>
</dbReference>
<dbReference type="RefSeq" id="WP_282585272.1">
    <property type="nucleotide sequence ID" value="NZ_JAMOIM010000007.1"/>
</dbReference>